<evidence type="ECO:0000313" key="1">
    <source>
        <dbReference type="EMBL" id="GFA25367.1"/>
    </source>
</evidence>
<name>A0A699JC29_TANCI</name>
<proteinExistence type="predicted"/>
<sequence length="114" mass="12489">MLQTTDKYGGRMLITEVLEFNDHSSNMISAHLQTASFSFSIICICPFVIDPLSLLAIAGDFPGYNDLRDCGGRVTTTNTMMAENPINMLAKHIQPTDRCENSSSQAPALIIVVH</sequence>
<reference evidence="1" key="1">
    <citation type="journal article" date="2019" name="Sci. Rep.">
        <title>Draft genome of Tanacetum cinerariifolium, the natural source of mosquito coil.</title>
        <authorList>
            <person name="Yamashiro T."/>
            <person name="Shiraishi A."/>
            <person name="Satake H."/>
            <person name="Nakayama K."/>
        </authorList>
    </citation>
    <scope>NUCLEOTIDE SEQUENCE</scope>
</reference>
<organism evidence="1">
    <name type="scientific">Tanacetum cinerariifolium</name>
    <name type="common">Dalmatian daisy</name>
    <name type="synonym">Chrysanthemum cinerariifolium</name>
    <dbReference type="NCBI Taxonomy" id="118510"/>
    <lineage>
        <taxon>Eukaryota</taxon>
        <taxon>Viridiplantae</taxon>
        <taxon>Streptophyta</taxon>
        <taxon>Embryophyta</taxon>
        <taxon>Tracheophyta</taxon>
        <taxon>Spermatophyta</taxon>
        <taxon>Magnoliopsida</taxon>
        <taxon>eudicotyledons</taxon>
        <taxon>Gunneridae</taxon>
        <taxon>Pentapetalae</taxon>
        <taxon>asterids</taxon>
        <taxon>campanulids</taxon>
        <taxon>Asterales</taxon>
        <taxon>Asteraceae</taxon>
        <taxon>Asteroideae</taxon>
        <taxon>Anthemideae</taxon>
        <taxon>Anthemidinae</taxon>
        <taxon>Tanacetum</taxon>
    </lineage>
</organism>
<dbReference type="EMBL" id="BKCJ010393144">
    <property type="protein sequence ID" value="GFA25367.1"/>
    <property type="molecule type" value="Genomic_DNA"/>
</dbReference>
<dbReference type="AlphaFoldDB" id="A0A699JC29"/>
<comment type="caution">
    <text evidence="1">The sequence shown here is derived from an EMBL/GenBank/DDBJ whole genome shotgun (WGS) entry which is preliminary data.</text>
</comment>
<accession>A0A699JC29</accession>
<gene>
    <name evidence="1" type="ORF">Tci_597339</name>
</gene>
<protein>
    <submittedName>
        <fullName evidence="1">Uncharacterized protein</fullName>
    </submittedName>
</protein>